<dbReference type="AlphaFoldDB" id="W4F8A2"/>
<dbReference type="GeneID" id="20821382"/>
<dbReference type="OrthoDB" id="79351at2759"/>
<evidence type="ECO:0000256" key="1">
    <source>
        <dbReference type="SAM" id="MobiDB-lite"/>
    </source>
</evidence>
<name>W4F8A2_APHAT</name>
<gene>
    <name evidence="2" type="ORF">H257_19386</name>
</gene>
<sequence>KEELQAIWDDPPGNAPNIDDDGDASWGPVVLCAAITWNDFQGWLNRNEGRVRRWVFEPLADGTGKGRVVLYSITSIVHSKTAGQIATAIRDQQLILHAALEIMVKNQTVVVFLRVWQLEERCWRLPADNHPYPNVIVEIAYKNKALGRLRAKLWQSCASVGSPIKKWSLVILVRLH</sequence>
<protein>
    <submittedName>
        <fullName evidence="2">Uncharacterized protein</fullName>
    </submittedName>
</protein>
<reference evidence="2" key="1">
    <citation type="submission" date="2013-12" db="EMBL/GenBank/DDBJ databases">
        <title>The Genome Sequence of Aphanomyces astaci APO3.</title>
        <authorList>
            <consortium name="The Broad Institute Genomics Platform"/>
            <person name="Russ C."/>
            <person name="Tyler B."/>
            <person name="van West P."/>
            <person name="Dieguez-Uribeondo J."/>
            <person name="Young S.K."/>
            <person name="Zeng Q."/>
            <person name="Gargeya S."/>
            <person name="Fitzgerald M."/>
            <person name="Abouelleil A."/>
            <person name="Alvarado L."/>
            <person name="Chapman S.B."/>
            <person name="Gainer-Dewar J."/>
            <person name="Goldberg J."/>
            <person name="Griggs A."/>
            <person name="Gujja S."/>
            <person name="Hansen M."/>
            <person name="Howarth C."/>
            <person name="Imamovic A."/>
            <person name="Ireland A."/>
            <person name="Larimer J."/>
            <person name="McCowan C."/>
            <person name="Murphy C."/>
            <person name="Pearson M."/>
            <person name="Poon T.W."/>
            <person name="Priest M."/>
            <person name="Roberts A."/>
            <person name="Saif S."/>
            <person name="Shea T."/>
            <person name="Sykes S."/>
            <person name="Wortman J."/>
            <person name="Nusbaum C."/>
            <person name="Birren B."/>
        </authorList>
    </citation>
    <scope>NUCLEOTIDE SEQUENCE [LARGE SCALE GENOMIC DNA]</scope>
    <source>
        <strain evidence="2">APO3</strain>
    </source>
</reference>
<dbReference type="EMBL" id="KI913656">
    <property type="protein sequence ID" value="ETV63682.1"/>
    <property type="molecule type" value="Genomic_DNA"/>
</dbReference>
<organism evidence="2">
    <name type="scientific">Aphanomyces astaci</name>
    <name type="common">Crayfish plague agent</name>
    <dbReference type="NCBI Taxonomy" id="112090"/>
    <lineage>
        <taxon>Eukaryota</taxon>
        <taxon>Sar</taxon>
        <taxon>Stramenopiles</taxon>
        <taxon>Oomycota</taxon>
        <taxon>Saprolegniomycetes</taxon>
        <taxon>Saprolegniales</taxon>
        <taxon>Verrucalvaceae</taxon>
        <taxon>Aphanomyces</taxon>
    </lineage>
</organism>
<evidence type="ECO:0000313" key="2">
    <source>
        <dbReference type="EMBL" id="ETV63682.1"/>
    </source>
</evidence>
<accession>W4F8A2</accession>
<dbReference type="RefSeq" id="XP_009846834.1">
    <property type="nucleotide sequence ID" value="XM_009848532.1"/>
</dbReference>
<dbReference type="VEuPathDB" id="FungiDB:H257_19386"/>
<proteinExistence type="predicted"/>
<feature type="region of interest" description="Disordered" evidence="1">
    <location>
        <begin position="1"/>
        <end position="20"/>
    </location>
</feature>
<feature type="non-terminal residue" evidence="2">
    <location>
        <position position="1"/>
    </location>
</feature>